<keyword evidence="1" id="KW-0812">Transmembrane</keyword>
<name>A0A0M0GE14_SPOGL</name>
<dbReference type="PATRIC" id="fig|1459.3.peg.2909"/>
<accession>A0A0M0GE14</accession>
<evidence type="ECO:0000313" key="3">
    <source>
        <dbReference type="Proteomes" id="UP000037109"/>
    </source>
</evidence>
<feature type="transmembrane region" description="Helical" evidence="1">
    <location>
        <begin position="123"/>
        <end position="143"/>
    </location>
</feature>
<keyword evidence="3" id="KW-1185">Reference proteome</keyword>
<evidence type="ECO:0000313" key="2">
    <source>
        <dbReference type="EMBL" id="KON87742.1"/>
    </source>
</evidence>
<comment type="caution">
    <text evidence="2">The sequence shown here is derived from an EMBL/GenBank/DDBJ whole genome shotgun (WGS) entry which is preliminary data.</text>
</comment>
<keyword evidence="1" id="KW-0472">Membrane</keyword>
<reference evidence="3" key="1">
    <citation type="submission" date="2015-07" db="EMBL/GenBank/DDBJ databases">
        <title>Fjat-10036 dsm4.</title>
        <authorList>
            <person name="Liu B."/>
            <person name="Wang J."/>
            <person name="Zhu Y."/>
            <person name="Liu G."/>
            <person name="Chen Q."/>
            <person name="Chen Z."/>
            <person name="Lan J."/>
            <person name="Che J."/>
            <person name="Ge C."/>
            <person name="Shi H."/>
            <person name="Pan Z."/>
            <person name="Liu X."/>
        </authorList>
    </citation>
    <scope>NUCLEOTIDE SEQUENCE [LARGE SCALE GENOMIC DNA]</scope>
    <source>
        <strain evidence="3">DSM 4</strain>
    </source>
</reference>
<sequence>MIGLLIATILFNFIAFTSNRRLTKNQILHIWTFTISAQLVFDVMIEFKYWGYWYFDKEPNWSGLLAHIVLVPPVNMMFLNWYPFKGDLIKRFSYIIFWAIAILLYEVIALLPEPWGYFNYGWWRLWHAALLDPLLLFLMVKFYKWITRLEGELK</sequence>
<feature type="transmembrane region" description="Helical" evidence="1">
    <location>
        <begin position="94"/>
        <end position="111"/>
    </location>
</feature>
<feature type="transmembrane region" description="Helical" evidence="1">
    <location>
        <begin position="64"/>
        <end position="82"/>
    </location>
</feature>
<dbReference type="AlphaFoldDB" id="A0A0M0GE14"/>
<dbReference type="RefSeq" id="WP_053435096.1">
    <property type="nucleotide sequence ID" value="NZ_LGUF01000007.1"/>
</dbReference>
<gene>
    <name evidence="2" type="ORF">AF332_13470</name>
</gene>
<proteinExistence type="predicted"/>
<evidence type="ECO:0000256" key="1">
    <source>
        <dbReference type="SAM" id="Phobius"/>
    </source>
</evidence>
<organism evidence="2 3">
    <name type="scientific">Sporosarcina globispora</name>
    <name type="common">Bacillus globisporus</name>
    <dbReference type="NCBI Taxonomy" id="1459"/>
    <lineage>
        <taxon>Bacteria</taxon>
        <taxon>Bacillati</taxon>
        <taxon>Bacillota</taxon>
        <taxon>Bacilli</taxon>
        <taxon>Bacillales</taxon>
        <taxon>Caryophanaceae</taxon>
        <taxon>Sporosarcina</taxon>
    </lineage>
</organism>
<feature type="transmembrane region" description="Helical" evidence="1">
    <location>
        <begin position="30"/>
        <end position="52"/>
    </location>
</feature>
<dbReference type="Proteomes" id="UP000037109">
    <property type="component" value="Unassembled WGS sequence"/>
</dbReference>
<dbReference type="EMBL" id="LGUF01000007">
    <property type="protein sequence ID" value="KON87742.1"/>
    <property type="molecule type" value="Genomic_DNA"/>
</dbReference>
<dbReference type="STRING" id="1459.AF332_13470"/>
<protein>
    <submittedName>
        <fullName evidence="2">Uncharacterized protein</fullName>
    </submittedName>
</protein>
<keyword evidence="1" id="KW-1133">Transmembrane helix</keyword>
<dbReference type="OrthoDB" id="2627420at2"/>